<evidence type="ECO:0000313" key="3">
    <source>
        <dbReference type="Proteomes" id="UP000746535"/>
    </source>
</evidence>
<dbReference type="InterPro" id="IPR056133">
    <property type="entry name" value="DUF7716"/>
</dbReference>
<feature type="domain" description="DUF7716" evidence="1">
    <location>
        <begin position="4"/>
        <end position="103"/>
    </location>
</feature>
<keyword evidence="3" id="KW-1185">Reference proteome</keyword>
<dbReference type="Proteomes" id="UP000746535">
    <property type="component" value="Unassembled WGS sequence"/>
</dbReference>
<comment type="caution">
    <text evidence="2">The sequence shown here is derived from an EMBL/GenBank/DDBJ whole genome shotgun (WGS) entry which is preliminary data.</text>
</comment>
<dbReference type="RefSeq" id="WP_168083821.1">
    <property type="nucleotide sequence ID" value="NZ_JAAVJI010000004.1"/>
</dbReference>
<gene>
    <name evidence="2" type="ORF">HBH25_10335</name>
</gene>
<evidence type="ECO:0000313" key="2">
    <source>
        <dbReference type="EMBL" id="NJP01259.1"/>
    </source>
</evidence>
<name>A0ABX0YD23_9PSED</name>
<protein>
    <recommendedName>
        <fullName evidence="1">DUF7716 domain-containing protein</fullName>
    </recommendedName>
</protein>
<reference evidence="2 3" key="1">
    <citation type="submission" date="2020-03" db="EMBL/GenBank/DDBJ databases">
        <authorList>
            <person name="Wang L."/>
            <person name="He N."/>
            <person name="Li Y."/>
            <person name="Fang Y."/>
            <person name="Zhang F."/>
        </authorList>
    </citation>
    <scope>NUCLEOTIDE SEQUENCE [LARGE SCALE GENOMIC DNA]</scope>
    <source>
        <strain evidence="3">hsmgli-8</strain>
    </source>
</reference>
<accession>A0ABX0YD23</accession>
<sequence length="105" mass="12127">MSYKIKEILLNVGTMPNGWLYLPNTEWTLETVGAFSLDSKDFPPGSTDHLPDQALREGWVEVLETAMIEDVIDDVDRQLITPNVNDYFEAFKFFYEHDAFITFDS</sequence>
<proteinExistence type="predicted"/>
<dbReference type="EMBL" id="JAAVJI010000004">
    <property type="protein sequence ID" value="NJP01259.1"/>
    <property type="molecule type" value="Genomic_DNA"/>
</dbReference>
<organism evidence="2 3">
    <name type="scientific">Pseudomonas quercus</name>
    <dbReference type="NCBI Taxonomy" id="2722792"/>
    <lineage>
        <taxon>Bacteria</taxon>
        <taxon>Pseudomonadati</taxon>
        <taxon>Pseudomonadota</taxon>
        <taxon>Gammaproteobacteria</taxon>
        <taxon>Pseudomonadales</taxon>
        <taxon>Pseudomonadaceae</taxon>
        <taxon>Pseudomonas</taxon>
    </lineage>
</organism>
<evidence type="ECO:0000259" key="1">
    <source>
        <dbReference type="Pfam" id="PF24832"/>
    </source>
</evidence>
<dbReference type="Pfam" id="PF24832">
    <property type="entry name" value="DUF7716"/>
    <property type="match status" value="1"/>
</dbReference>